<dbReference type="InterPro" id="IPR000014">
    <property type="entry name" value="PAS"/>
</dbReference>
<dbReference type="InterPro" id="IPR001610">
    <property type="entry name" value="PAC"/>
</dbReference>
<keyword evidence="1" id="KW-0145">Chemotaxis</keyword>
<dbReference type="InterPro" id="IPR035965">
    <property type="entry name" value="PAS-like_dom_sf"/>
</dbReference>
<evidence type="ECO:0000259" key="4">
    <source>
        <dbReference type="PROSITE" id="PS50111"/>
    </source>
</evidence>
<dbReference type="PROSITE" id="PS50113">
    <property type="entry name" value="PAC"/>
    <property type="match status" value="1"/>
</dbReference>
<accession>A0ABV1RDE0</accession>
<feature type="domain" description="PAS" evidence="5">
    <location>
        <begin position="215"/>
        <end position="260"/>
    </location>
</feature>
<dbReference type="EMBL" id="JBELOE010000076">
    <property type="protein sequence ID" value="MER2490890.1"/>
    <property type="molecule type" value="Genomic_DNA"/>
</dbReference>
<dbReference type="SMART" id="SM00091">
    <property type="entry name" value="PAS"/>
    <property type="match status" value="2"/>
</dbReference>
<proteinExistence type="inferred from homology"/>
<dbReference type="PANTHER" id="PTHR43531">
    <property type="entry name" value="PROTEIN ICFG"/>
    <property type="match status" value="1"/>
</dbReference>
<keyword evidence="8" id="KW-1185">Reference proteome</keyword>
<dbReference type="Pfam" id="PF00015">
    <property type="entry name" value="MCPsignal"/>
    <property type="match status" value="1"/>
</dbReference>
<feature type="domain" description="Methyl-accepting transducer" evidence="4">
    <location>
        <begin position="463"/>
        <end position="541"/>
    </location>
</feature>
<evidence type="ECO:0000256" key="2">
    <source>
        <dbReference type="ARBA" id="ARBA00029447"/>
    </source>
</evidence>
<protein>
    <submittedName>
        <fullName evidence="7">Methyl-accepting chemotaxis protein</fullName>
    </submittedName>
</protein>
<dbReference type="PROSITE" id="PS50112">
    <property type="entry name" value="PAS"/>
    <property type="match status" value="1"/>
</dbReference>
<dbReference type="NCBIfam" id="TIGR00229">
    <property type="entry name" value="sensory_box"/>
    <property type="match status" value="1"/>
</dbReference>
<evidence type="ECO:0000313" key="7">
    <source>
        <dbReference type="EMBL" id="MER2490890.1"/>
    </source>
</evidence>
<dbReference type="SUPFAM" id="SSF55785">
    <property type="entry name" value="PYP-like sensor domain (PAS domain)"/>
    <property type="match status" value="1"/>
</dbReference>
<reference evidence="7 8" key="1">
    <citation type="submission" date="2024-06" db="EMBL/GenBank/DDBJ databases">
        <authorList>
            <person name="Chen R.Y."/>
        </authorList>
    </citation>
    <scope>NUCLEOTIDE SEQUENCE [LARGE SCALE GENOMIC DNA]</scope>
    <source>
        <strain evidence="7 8">D2</strain>
    </source>
</reference>
<dbReference type="Proteomes" id="UP001467690">
    <property type="component" value="Unassembled WGS sequence"/>
</dbReference>
<evidence type="ECO:0000259" key="5">
    <source>
        <dbReference type="PROSITE" id="PS50112"/>
    </source>
</evidence>
<dbReference type="SUPFAM" id="SSF58104">
    <property type="entry name" value="Methyl-accepting chemotaxis protein (MCP) signaling domain"/>
    <property type="match status" value="1"/>
</dbReference>
<keyword evidence="3" id="KW-0807">Transducer</keyword>
<feature type="domain" description="PAC" evidence="6">
    <location>
        <begin position="287"/>
        <end position="341"/>
    </location>
</feature>
<dbReference type="Pfam" id="PF13426">
    <property type="entry name" value="PAS_9"/>
    <property type="match status" value="1"/>
</dbReference>
<organism evidence="7 8">
    <name type="scientific">Catenovulum sediminis</name>
    <dbReference type="NCBI Taxonomy" id="1740262"/>
    <lineage>
        <taxon>Bacteria</taxon>
        <taxon>Pseudomonadati</taxon>
        <taxon>Pseudomonadota</taxon>
        <taxon>Gammaproteobacteria</taxon>
        <taxon>Alteromonadales</taxon>
        <taxon>Alteromonadaceae</taxon>
        <taxon>Catenovulum</taxon>
    </lineage>
</organism>
<evidence type="ECO:0000313" key="8">
    <source>
        <dbReference type="Proteomes" id="UP001467690"/>
    </source>
</evidence>
<dbReference type="InterPro" id="IPR000700">
    <property type="entry name" value="PAS-assoc_C"/>
</dbReference>
<dbReference type="SMART" id="SM00283">
    <property type="entry name" value="MA"/>
    <property type="match status" value="1"/>
</dbReference>
<dbReference type="PROSITE" id="PS50111">
    <property type="entry name" value="CHEMOTAXIS_TRANSDUC_2"/>
    <property type="match status" value="1"/>
</dbReference>
<evidence type="ECO:0000256" key="1">
    <source>
        <dbReference type="ARBA" id="ARBA00022500"/>
    </source>
</evidence>
<sequence length="541" mass="60191">MFITANKRNYQGQALLDALPDASILVLNGHIVLSNAHFKQAFHSLGNNKTSDTSFLQKLGQFTNAGHAQAAFEFKAGECYTCSQSSIDILGIQYQLYILKRVNQTLLDSEFFSGLLSFFSEGILVFDSHNKLVFKNQALDELIPGNKFNLGENLDLTKSLGSISTIKKSGLVDYPLQDSTVLYISVERFTFEHQREKFHAILLGDQTEEQHEKRQFEMMSRVVSNTSTSVLITDTRGHVEYVNPGFEKLTGYTLEEVKGKKPGSVLQKEQTDKQTIKRISEKLKRREAFYEEILNFDKQGVPYWIVLSVNPTFNQKGQHTGFVGVSSDIREIKRQSLQQLSQKEAISKHSAVMEFEKNGVLRDCNEYTLAQFGDISVADFSTLVQNIKEHLDAKQLALVEAGQSSNVAIKTNYQGKDITFDCIITPTLDLKGSVDKYVVFGTNVSQRNLVIENTHSAMSQVLDRIQDIVTTINSVSEQTNLLALNAAIEAARAGEAGRGFAVVADEVRTLAKSSTEAATQIGTLIEETQVHVDGLSTFLAK</sequence>
<dbReference type="RefSeq" id="WP_350400692.1">
    <property type="nucleotide sequence ID" value="NZ_JBELOE010000076.1"/>
</dbReference>
<name>A0ABV1RDE0_9ALTE</name>
<dbReference type="Gene3D" id="1.10.287.950">
    <property type="entry name" value="Methyl-accepting chemotaxis protein"/>
    <property type="match status" value="1"/>
</dbReference>
<evidence type="ECO:0000259" key="6">
    <source>
        <dbReference type="PROSITE" id="PS50113"/>
    </source>
</evidence>
<comment type="similarity">
    <text evidence="2">Belongs to the methyl-accepting chemotaxis (MCP) protein family.</text>
</comment>
<dbReference type="SMART" id="SM00086">
    <property type="entry name" value="PAC"/>
    <property type="match status" value="1"/>
</dbReference>
<dbReference type="InterPro" id="IPR004089">
    <property type="entry name" value="MCPsignal_dom"/>
</dbReference>
<gene>
    <name evidence="7" type="ORF">ABS311_03210</name>
</gene>
<dbReference type="Gene3D" id="3.30.450.20">
    <property type="entry name" value="PAS domain"/>
    <property type="match status" value="1"/>
</dbReference>
<dbReference type="PANTHER" id="PTHR43531:SF11">
    <property type="entry name" value="METHYL-ACCEPTING CHEMOTAXIS PROTEIN 3"/>
    <property type="match status" value="1"/>
</dbReference>
<comment type="caution">
    <text evidence="7">The sequence shown here is derived from an EMBL/GenBank/DDBJ whole genome shotgun (WGS) entry which is preliminary data.</text>
</comment>
<dbReference type="CDD" id="cd00130">
    <property type="entry name" value="PAS"/>
    <property type="match status" value="1"/>
</dbReference>
<dbReference type="InterPro" id="IPR051310">
    <property type="entry name" value="MCP_chemotaxis"/>
</dbReference>
<evidence type="ECO:0000256" key="3">
    <source>
        <dbReference type="PROSITE-ProRule" id="PRU00284"/>
    </source>
</evidence>